<dbReference type="InterPro" id="IPR000160">
    <property type="entry name" value="GGDEF_dom"/>
</dbReference>
<keyword evidence="4" id="KW-1185">Reference proteome</keyword>
<dbReference type="PANTHER" id="PTHR46663:SF3">
    <property type="entry name" value="SLL0267 PROTEIN"/>
    <property type="match status" value="1"/>
</dbReference>
<evidence type="ECO:0000256" key="1">
    <source>
        <dbReference type="ARBA" id="ARBA00022777"/>
    </source>
</evidence>
<gene>
    <name evidence="3" type="ORF">HIU99_15360</name>
</gene>
<dbReference type="InterPro" id="IPR052163">
    <property type="entry name" value="DGC-Regulatory_Protein"/>
</dbReference>
<dbReference type="Gene3D" id="3.30.70.270">
    <property type="match status" value="1"/>
</dbReference>
<dbReference type="InterPro" id="IPR013656">
    <property type="entry name" value="PAS_4"/>
</dbReference>
<proteinExistence type="predicted"/>
<dbReference type="Gene3D" id="3.30.450.20">
    <property type="entry name" value="PAS domain"/>
    <property type="match status" value="1"/>
</dbReference>
<reference evidence="3 4" key="1">
    <citation type="submission" date="2020-04" db="EMBL/GenBank/DDBJ databases">
        <title>Marinobacter oceani sp. nov., isolated from marine solar saltern.</title>
        <authorList>
            <person name="Chen X.-Y."/>
        </authorList>
    </citation>
    <scope>NUCLEOTIDE SEQUENCE [LARGE SCALE GENOMIC DNA]</scope>
    <source>
        <strain evidence="3 4">W62</strain>
    </source>
</reference>
<dbReference type="RefSeq" id="WP_168355075.1">
    <property type="nucleotide sequence ID" value="NZ_JABCKY010000007.1"/>
</dbReference>
<dbReference type="SMART" id="SM00267">
    <property type="entry name" value="GGDEF"/>
    <property type="match status" value="1"/>
</dbReference>
<feature type="domain" description="GGDEF" evidence="2">
    <location>
        <begin position="165"/>
        <end position="297"/>
    </location>
</feature>
<accession>A0A7Y0REU1</accession>
<organism evidence="3 4">
    <name type="scientific">Marinobacter orientalis</name>
    <dbReference type="NCBI Taxonomy" id="1928859"/>
    <lineage>
        <taxon>Bacteria</taxon>
        <taxon>Pseudomonadati</taxon>
        <taxon>Pseudomonadota</taxon>
        <taxon>Gammaproteobacteria</taxon>
        <taxon>Pseudomonadales</taxon>
        <taxon>Marinobacteraceae</taxon>
        <taxon>Marinobacter</taxon>
    </lineage>
</organism>
<comment type="caution">
    <text evidence="3">The sequence shown here is derived from an EMBL/GenBank/DDBJ whole genome shotgun (WGS) entry which is preliminary data.</text>
</comment>
<dbReference type="InterPro" id="IPR029787">
    <property type="entry name" value="Nucleotide_cyclase"/>
</dbReference>
<dbReference type="SUPFAM" id="SSF55073">
    <property type="entry name" value="Nucleotide cyclase"/>
    <property type="match status" value="1"/>
</dbReference>
<dbReference type="CDD" id="cd01949">
    <property type="entry name" value="GGDEF"/>
    <property type="match status" value="1"/>
</dbReference>
<name>A0A7Y0REU1_9GAMM</name>
<dbReference type="EMBL" id="JABCKY010000007">
    <property type="protein sequence ID" value="NMT64964.1"/>
    <property type="molecule type" value="Genomic_DNA"/>
</dbReference>
<dbReference type="Pfam" id="PF08448">
    <property type="entry name" value="PAS_4"/>
    <property type="match status" value="1"/>
</dbReference>
<dbReference type="AlphaFoldDB" id="A0A7Y0REU1"/>
<keyword evidence="1" id="KW-0418">Kinase</keyword>
<sequence>MKLAQFIDAEIEQLLKARELIGEALDPAASSGPGARRLPTDTVIDDLVNAPYRDAIGKAPLELVLDLATELRDAITTTVTTGQTQHREFHHGLPSCFDCQFVPVFNDRNEIEAVVKTSRDITGRKQTDYQLWRSANFDTLTGLPNQRLFTDRLEQTLLEATRKDSSFALLFIDLDRLQQTSDQPGHEAADRLLALVADRISSRVRAMDTVARLGGKQFTLILKETDRDGAKQAATALLASLERTFEVDSQPVHIAGSIGLTIFPDDCRDAEELMHNADQAMYAAKEHGGQQVQCYEAWMAQSESQF</sequence>
<dbReference type="GO" id="GO:0016301">
    <property type="term" value="F:kinase activity"/>
    <property type="evidence" value="ECO:0007669"/>
    <property type="project" value="UniProtKB-KW"/>
</dbReference>
<dbReference type="InterPro" id="IPR043128">
    <property type="entry name" value="Rev_trsase/Diguanyl_cyclase"/>
</dbReference>
<protein>
    <submittedName>
        <fullName evidence="3">GGDEF domain-containing protein</fullName>
    </submittedName>
</protein>
<dbReference type="Proteomes" id="UP000567186">
    <property type="component" value="Unassembled WGS sequence"/>
</dbReference>
<dbReference type="SUPFAM" id="SSF55785">
    <property type="entry name" value="PYP-like sensor domain (PAS domain)"/>
    <property type="match status" value="1"/>
</dbReference>
<evidence type="ECO:0000259" key="2">
    <source>
        <dbReference type="PROSITE" id="PS50887"/>
    </source>
</evidence>
<keyword evidence="1" id="KW-0808">Transferase</keyword>
<dbReference type="Pfam" id="PF00990">
    <property type="entry name" value="GGDEF"/>
    <property type="match status" value="1"/>
</dbReference>
<evidence type="ECO:0000313" key="4">
    <source>
        <dbReference type="Proteomes" id="UP000567186"/>
    </source>
</evidence>
<dbReference type="NCBIfam" id="TIGR00254">
    <property type="entry name" value="GGDEF"/>
    <property type="match status" value="1"/>
</dbReference>
<dbReference type="PANTHER" id="PTHR46663">
    <property type="entry name" value="DIGUANYLATE CYCLASE DGCT-RELATED"/>
    <property type="match status" value="1"/>
</dbReference>
<dbReference type="InterPro" id="IPR035965">
    <property type="entry name" value="PAS-like_dom_sf"/>
</dbReference>
<dbReference type="PROSITE" id="PS50887">
    <property type="entry name" value="GGDEF"/>
    <property type="match status" value="1"/>
</dbReference>
<evidence type="ECO:0000313" key="3">
    <source>
        <dbReference type="EMBL" id="NMT64964.1"/>
    </source>
</evidence>